<evidence type="ECO:0000256" key="7">
    <source>
        <dbReference type="ARBA" id="ARBA00022519"/>
    </source>
</evidence>
<evidence type="ECO:0000256" key="2">
    <source>
        <dbReference type="ARBA" id="ARBA00004377"/>
    </source>
</evidence>
<gene>
    <name evidence="13" type="ORF">SAMN05421863_102922</name>
</gene>
<dbReference type="NCBIfam" id="TIGR03141">
    <property type="entry name" value="cytochro_ccmD"/>
    <property type="match status" value="1"/>
</dbReference>
<evidence type="ECO:0000256" key="5">
    <source>
        <dbReference type="ARBA" id="ARBA00022448"/>
    </source>
</evidence>
<sequence>MNWNSWSEFFSMGGYGFYVWGSYLVSFICIAGEIWILLSRQRTLQKYLGQRNELNMREKKNETTS</sequence>
<evidence type="ECO:0000256" key="3">
    <source>
        <dbReference type="ARBA" id="ARBA00008741"/>
    </source>
</evidence>
<keyword evidence="6 12" id="KW-1003">Cell membrane</keyword>
<proteinExistence type="inferred from homology"/>
<keyword evidence="5 12" id="KW-0813">Transport</keyword>
<comment type="function">
    <text evidence="1 12">Required for the export of heme to the periplasm for the biogenesis of c-type cytochromes.</text>
</comment>
<protein>
    <recommendedName>
        <fullName evidence="4 12">Heme exporter protein D</fullName>
    </recommendedName>
</protein>
<dbReference type="InterPro" id="IPR007078">
    <property type="entry name" value="Haem_export_protD_CcmD"/>
</dbReference>
<dbReference type="PANTHER" id="PTHR37531:SF1">
    <property type="entry name" value="HEME EXPORTER PROTEIN D"/>
    <property type="match status" value="1"/>
</dbReference>
<dbReference type="GO" id="GO:0017004">
    <property type="term" value="P:cytochrome complex assembly"/>
    <property type="evidence" value="ECO:0007669"/>
    <property type="project" value="UniProtKB-KW"/>
</dbReference>
<dbReference type="Proteomes" id="UP000183287">
    <property type="component" value="Unassembled WGS sequence"/>
</dbReference>
<evidence type="ECO:0000256" key="9">
    <source>
        <dbReference type="ARBA" id="ARBA00022748"/>
    </source>
</evidence>
<organism evidence="13 14">
    <name type="scientific">Nitrosomonas communis</name>
    <dbReference type="NCBI Taxonomy" id="44574"/>
    <lineage>
        <taxon>Bacteria</taxon>
        <taxon>Pseudomonadati</taxon>
        <taxon>Pseudomonadota</taxon>
        <taxon>Betaproteobacteria</taxon>
        <taxon>Nitrosomonadales</taxon>
        <taxon>Nitrosomonadaceae</taxon>
        <taxon>Nitrosomonas</taxon>
    </lineage>
</organism>
<evidence type="ECO:0000256" key="1">
    <source>
        <dbReference type="ARBA" id="ARBA00002442"/>
    </source>
</evidence>
<dbReference type="EMBL" id="FOUB01000029">
    <property type="protein sequence ID" value="SFM44998.1"/>
    <property type="molecule type" value="Genomic_DNA"/>
</dbReference>
<feature type="transmembrane region" description="Helical" evidence="12">
    <location>
        <begin position="20"/>
        <end position="38"/>
    </location>
</feature>
<evidence type="ECO:0000256" key="6">
    <source>
        <dbReference type="ARBA" id="ARBA00022475"/>
    </source>
</evidence>
<dbReference type="OrthoDB" id="9815607at2"/>
<dbReference type="Pfam" id="PF04995">
    <property type="entry name" value="CcmD"/>
    <property type="match status" value="1"/>
</dbReference>
<evidence type="ECO:0000256" key="12">
    <source>
        <dbReference type="RuleBase" id="RU363101"/>
    </source>
</evidence>
<keyword evidence="14" id="KW-1185">Reference proteome</keyword>
<evidence type="ECO:0000313" key="13">
    <source>
        <dbReference type="EMBL" id="SFM44998.1"/>
    </source>
</evidence>
<accession>A0A1I4QY85</accession>
<dbReference type="InterPro" id="IPR052075">
    <property type="entry name" value="Heme_exporter_D"/>
</dbReference>
<evidence type="ECO:0000256" key="8">
    <source>
        <dbReference type="ARBA" id="ARBA00022692"/>
    </source>
</evidence>
<dbReference type="STRING" id="44574.AAW31_11315"/>
<evidence type="ECO:0000256" key="10">
    <source>
        <dbReference type="ARBA" id="ARBA00022989"/>
    </source>
</evidence>
<dbReference type="GO" id="GO:0005886">
    <property type="term" value="C:plasma membrane"/>
    <property type="evidence" value="ECO:0007669"/>
    <property type="project" value="UniProtKB-SubCell"/>
</dbReference>
<keyword evidence="9 12" id="KW-0201">Cytochrome c-type biogenesis</keyword>
<dbReference type="AlphaFoldDB" id="A0A1I4QY85"/>
<reference evidence="14" key="1">
    <citation type="submission" date="2016-10" db="EMBL/GenBank/DDBJ databases">
        <authorList>
            <person name="Varghese N."/>
            <person name="Submissions S."/>
        </authorList>
    </citation>
    <scope>NUCLEOTIDE SEQUENCE [LARGE SCALE GENOMIC DNA]</scope>
    <source>
        <strain evidence="14">Nm44</strain>
    </source>
</reference>
<dbReference type="GO" id="GO:1903607">
    <property type="term" value="P:cytochrome c biosynthetic process"/>
    <property type="evidence" value="ECO:0007669"/>
    <property type="project" value="TreeGrafter"/>
</dbReference>
<evidence type="ECO:0000256" key="11">
    <source>
        <dbReference type="ARBA" id="ARBA00023136"/>
    </source>
</evidence>
<name>A0A1I4QY85_9PROT</name>
<dbReference type="GO" id="GO:0015886">
    <property type="term" value="P:heme transport"/>
    <property type="evidence" value="ECO:0007669"/>
    <property type="project" value="InterPro"/>
</dbReference>
<dbReference type="PANTHER" id="PTHR37531">
    <property type="entry name" value="HEME EXPORTER PROTEIN D"/>
    <property type="match status" value="1"/>
</dbReference>
<keyword evidence="8 12" id="KW-0812">Transmembrane</keyword>
<comment type="similarity">
    <text evidence="3 12">Belongs to the CcmD/CycX/HelD family.</text>
</comment>
<keyword evidence="7 12" id="KW-0997">Cell inner membrane</keyword>
<keyword evidence="10 12" id="KW-1133">Transmembrane helix</keyword>
<evidence type="ECO:0000256" key="4">
    <source>
        <dbReference type="ARBA" id="ARBA00016461"/>
    </source>
</evidence>
<keyword evidence="11 12" id="KW-0472">Membrane</keyword>
<comment type="subcellular location">
    <subcellularLocation>
        <location evidence="2 12">Cell inner membrane</location>
        <topology evidence="2 12">Single-pass membrane protein</topology>
    </subcellularLocation>
</comment>
<evidence type="ECO:0000313" key="14">
    <source>
        <dbReference type="Proteomes" id="UP000183287"/>
    </source>
</evidence>